<evidence type="ECO:0000313" key="1">
    <source>
        <dbReference type="Proteomes" id="UP000887580"/>
    </source>
</evidence>
<protein>
    <submittedName>
        <fullName evidence="2">Uncharacterized protein</fullName>
    </submittedName>
</protein>
<sequence>MKQFWIFGCFCSVVCAAVYDKTLDTKFGPYLEDKTFSITDWKNEVKWSSFVHAVDHPLFAIVPNDTVPLVTRLARRKRCTCGCSGCDLFPNRACCGSDCCSSEPVPLACCPPPPPPKPCCQPNFGPCCPATPNCCKKPCCRGQRPDIYEEDEDFGAPPPVPPAVDRTCCPPSTPVQPPPPPVPPPPPPEEPVECCAPPAAKKTPCGCTNCGCGRPCCYYRDAECCRTKPCCPPELPCCPPLPTLPVCCNLTPPCLRACPTCPCRKRIHLGTRAKRQGFPGLHCQQCLAPGATNGGPKQLAANTVVVTTTPKLNPLLEESEPRDIVEEAPRARGGNMFERNRHIRVKRAGCQVCIDGRPLKREKRHACVQCSYLHPVYGNTPNNNPYGDNNRIQTPVPIPLQQHLREKRNGCIPPPTCLTMRRRSKRNFNSQYCEPCPNGFHGRVKREEERQQCMDRRKKRATDGEQLCEEEDSHEFGSSITRMKRQAAYAPNGALDIMKVLSKLTTNRAVGGGGCMEFPACVLAQKKRKKRHAERVEKHQKAMKRYKRELKEHEKAVERHKRQFFAPDAAAANCVPCPAWVTLALTSRKKRDSEQSTADLDDIKYALKDIRRRQKNLLYEEDECEQTGDCMNDAEYGEFMRKYHLGKRKKRQSSPFTENSKRRCVQCQGKQSKGRAKRAFGGPTINASAGNCYAFPACRTRVKRHNFECNVCTSNANPLKKKKRTKRNFGSVQCYPCGSGK</sequence>
<organism evidence="1 2">
    <name type="scientific">Panagrolaimus sp. PS1159</name>
    <dbReference type="NCBI Taxonomy" id="55785"/>
    <lineage>
        <taxon>Eukaryota</taxon>
        <taxon>Metazoa</taxon>
        <taxon>Ecdysozoa</taxon>
        <taxon>Nematoda</taxon>
        <taxon>Chromadorea</taxon>
        <taxon>Rhabditida</taxon>
        <taxon>Tylenchina</taxon>
        <taxon>Panagrolaimomorpha</taxon>
        <taxon>Panagrolaimoidea</taxon>
        <taxon>Panagrolaimidae</taxon>
        <taxon>Panagrolaimus</taxon>
    </lineage>
</organism>
<dbReference type="WBParaSite" id="PS1159_v2.g23128.t1">
    <property type="protein sequence ID" value="PS1159_v2.g23128.t1"/>
    <property type="gene ID" value="PS1159_v2.g23128"/>
</dbReference>
<evidence type="ECO:0000313" key="2">
    <source>
        <dbReference type="WBParaSite" id="PS1159_v2.g23128.t1"/>
    </source>
</evidence>
<dbReference type="Proteomes" id="UP000887580">
    <property type="component" value="Unplaced"/>
</dbReference>
<accession>A0AC35G3V6</accession>
<proteinExistence type="predicted"/>
<name>A0AC35G3V6_9BILA</name>
<reference evidence="2" key="1">
    <citation type="submission" date="2022-11" db="UniProtKB">
        <authorList>
            <consortium name="WormBaseParasite"/>
        </authorList>
    </citation>
    <scope>IDENTIFICATION</scope>
</reference>